<sequence length="91" mass="9825">MSELHNTIDNLSAVLDILQHTAHPDQKPVLRLMGDHLRLLARCIDDPAVNLPHIPSATSPQNACQATAELAGMPAPAGIAQGIQEIRHVRQ</sequence>
<dbReference type="EMBL" id="JACHGO010000003">
    <property type="protein sequence ID" value="MBB5143258.1"/>
    <property type="molecule type" value="Genomic_DNA"/>
</dbReference>
<evidence type="ECO:0000313" key="2">
    <source>
        <dbReference type="Proteomes" id="UP000539075"/>
    </source>
</evidence>
<protein>
    <submittedName>
        <fullName evidence="1">Uncharacterized protein</fullName>
    </submittedName>
</protein>
<keyword evidence="2" id="KW-1185">Reference proteome</keyword>
<dbReference type="AlphaFoldDB" id="A0A7W8C0D4"/>
<proteinExistence type="predicted"/>
<gene>
    <name evidence="1" type="ORF">HNQ38_001346</name>
</gene>
<dbReference type="RefSeq" id="WP_183718614.1">
    <property type="nucleotide sequence ID" value="NZ_JACHGO010000003.1"/>
</dbReference>
<evidence type="ECO:0000313" key="1">
    <source>
        <dbReference type="EMBL" id="MBB5143258.1"/>
    </source>
</evidence>
<comment type="caution">
    <text evidence="1">The sequence shown here is derived from an EMBL/GenBank/DDBJ whole genome shotgun (WGS) entry which is preliminary data.</text>
</comment>
<reference evidence="1 2" key="1">
    <citation type="submission" date="2020-08" db="EMBL/GenBank/DDBJ databases">
        <title>Genomic Encyclopedia of Type Strains, Phase IV (KMG-IV): sequencing the most valuable type-strain genomes for metagenomic binning, comparative biology and taxonomic classification.</title>
        <authorList>
            <person name="Goeker M."/>
        </authorList>
    </citation>
    <scope>NUCLEOTIDE SEQUENCE [LARGE SCALE GENOMIC DNA]</scope>
    <source>
        <strain evidence="1 2">DSM 11275</strain>
    </source>
</reference>
<name>A0A7W8C0D4_9BACT</name>
<dbReference type="Proteomes" id="UP000539075">
    <property type="component" value="Unassembled WGS sequence"/>
</dbReference>
<organism evidence="1 2">
    <name type="scientific">Desulfovibrio intestinalis</name>
    <dbReference type="NCBI Taxonomy" id="58621"/>
    <lineage>
        <taxon>Bacteria</taxon>
        <taxon>Pseudomonadati</taxon>
        <taxon>Thermodesulfobacteriota</taxon>
        <taxon>Desulfovibrionia</taxon>
        <taxon>Desulfovibrionales</taxon>
        <taxon>Desulfovibrionaceae</taxon>
        <taxon>Desulfovibrio</taxon>
    </lineage>
</organism>
<accession>A0A7W8C0D4</accession>